<keyword evidence="3 7" id="KW-1134">Transmembrane beta strand</keyword>
<evidence type="ECO:0000259" key="9">
    <source>
        <dbReference type="Pfam" id="PF07715"/>
    </source>
</evidence>
<dbReference type="Gene3D" id="2.40.170.20">
    <property type="entry name" value="TonB-dependent receptor, beta-barrel domain"/>
    <property type="match status" value="1"/>
</dbReference>
<dbReference type="InterPro" id="IPR023996">
    <property type="entry name" value="TonB-dep_OMP_SusC/RagA"/>
</dbReference>
<dbReference type="Pfam" id="PF13715">
    <property type="entry name" value="CarbopepD_reg_2"/>
    <property type="match status" value="1"/>
</dbReference>
<dbReference type="NCBIfam" id="TIGR04056">
    <property type="entry name" value="OMP_RagA_SusC"/>
    <property type="match status" value="1"/>
</dbReference>
<evidence type="ECO:0000256" key="2">
    <source>
        <dbReference type="ARBA" id="ARBA00022448"/>
    </source>
</evidence>
<dbReference type="EMBL" id="SGXA01000001">
    <property type="protein sequence ID" value="RZS74300.1"/>
    <property type="molecule type" value="Genomic_DNA"/>
</dbReference>
<dbReference type="InterPro" id="IPR036942">
    <property type="entry name" value="Beta-barrel_TonB_sf"/>
</dbReference>
<feature type="transmembrane region" description="Helical" evidence="8">
    <location>
        <begin position="32"/>
        <end position="50"/>
    </location>
</feature>
<evidence type="ECO:0000313" key="11">
    <source>
        <dbReference type="Proteomes" id="UP000293874"/>
    </source>
</evidence>
<dbReference type="InterPro" id="IPR023997">
    <property type="entry name" value="TonB-dep_OMP_SusC/RagA_CS"/>
</dbReference>
<keyword evidence="8" id="KW-1133">Transmembrane helix</keyword>
<comment type="caution">
    <text evidence="10">The sequence shown here is derived from an EMBL/GenBank/DDBJ whole genome shotgun (WGS) entry which is preliminary data.</text>
</comment>
<dbReference type="InterPro" id="IPR037066">
    <property type="entry name" value="Plug_dom_sf"/>
</dbReference>
<comment type="similarity">
    <text evidence="7">Belongs to the TonB-dependent receptor family.</text>
</comment>
<keyword evidence="4 7" id="KW-0812">Transmembrane</keyword>
<evidence type="ECO:0000256" key="4">
    <source>
        <dbReference type="ARBA" id="ARBA00022692"/>
    </source>
</evidence>
<accession>A0A4Q7MYJ8</accession>
<keyword evidence="2 7" id="KW-0813">Transport</keyword>
<name>A0A4Q7MYJ8_9BACT</name>
<evidence type="ECO:0000313" key="10">
    <source>
        <dbReference type="EMBL" id="RZS74300.1"/>
    </source>
</evidence>
<evidence type="ECO:0000256" key="5">
    <source>
        <dbReference type="ARBA" id="ARBA00023136"/>
    </source>
</evidence>
<feature type="domain" description="TonB-dependent receptor plug" evidence="9">
    <location>
        <begin position="244"/>
        <end position="376"/>
    </location>
</feature>
<sequence>MKRSITNFPQRGCICEVPSGQIKKVKKIRMKLTALILVIGCLFCSLRGTAQVVTLSVKNAKLETVLKQIKNQTGYSFFFNEVFYNKASKVTLNFQGLTLTEALTKIFSQQTELVYTIVGRTVVVTEKEKPKLPVDSAGNPAASSTASSANAIKGFVYNKRFEPLSNASIMLRGTSKGVSTAANGSFEFKEAKLGDMLRVSYIGYKPVDVKVEFLQGITVMLEDATNELDQVVAQGYSKTTRLLSTSSVARVSGEEIARQPVMNPLMALQGKVPGMIVTPNSGHAAAPVEITIRGKSLLSAASPNPLIVIDGTPMNVGSNDGVLHGDGPVQGWMATLSPAGSQSPLFGFNPKDIESIEVLKDLGSTAIYGSSGANGVILITTKRAKSNTSDLNVSVGYGISKVMRYFDMLNTKQYLEMRREAYKNDGLTPMPADAPDLLLWDTTRYTDWQKEIFGNTGSNLNAMISYSGGGPQLRSSISASYNTVRSITRVSGKNEAINVRMGVDFASNNQKFKVSATAAYTYTLANMVSTPILSKLPPNAPPLLDSAGEINFRGYAGTIGVIESTGIQNLFQPIDSRTNALMTNFKVSYQLAKGLSVISNLGLIRSNNESWALTPIRSLNPAMNPTGQTVHSRGTNSTFTFEPQLSYDTWIGKGKLAILAGATLKNEKRESLSTMAIGFTNDALLRSIMAAPFSFSANTYSPYKYFGVLGRVEYIWDNKYVMNLTGRRDGSSRFGPGNRFGNFGSIGAAWIATAEPWIAKTLAPVVSMLKFHANYGTAGSDGGGDYQYLTQWGRKEMPVYGGVAPMVSMHAVNQDYHWQSSKEINLGMEVGFGKDSRVSMSLNYYNRRTGDQLLGNPTPIYTGFPTVYGNWNAVVDNKGYEGRIVIQAIQKKNFGWNMSVNGGFNRNMLRSYPGIENSPDFYKYVVGESTQNIYLLNYVGVDPMTGNYQFQDYNGDGSIDPSSHFNNPPLTFPSDVQKVMLLGPKFTGGIDHNLRYKNFSLNLSFSYRFQNGMEAFRTAQNPGTMGNITVEMFNNRWRKPGDNAKYSRFTTTYNQPYARELSNLGYVDASSLRMNNISFSWSLTEKIYRKLGLKGAFVSINAGNIFVITKYQGLDPDIQSINVMPPTKDIVLNINITL</sequence>
<dbReference type="Proteomes" id="UP000293874">
    <property type="component" value="Unassembled WGS sequence"/>
</dbReference>
<dbReference type="PROSITE" id="PS52016">
    <property type="entry name" value="TONB_DEPENDENT_REC_3"/>
    <property type="match status" value="1"/>
</dbReference>
<reference evidence="10 11" key="1">
    <citation type="submission" date="2019-02" db="EMBL/GenBank/DDBJ databases">
        <title>Genomic Encyclopedia of Type Strains, Phase IV (KMG-IV): sequencing the most valuable type-strain genomes for metagenomic binning, comparative biology and taxonomic classification.</title>
        <authorList>
            <person name="Goeker M."/>
        </authorList>
    </citation>
    <scope>NUCLEOTIDE SEQUENCE [LARGE SCALE GENOMIC DNA]</scope>
    <source>
        <strain evidence="10 11">DSM 18116</strain>
    </source>
</reference>
<organism evidence="10 11">
    <name type="scientific">Pseudobacter ginsenosidimutans</name>
    <dbReference type="NCBI Taxonomy" id="661488"/>
    <lineage>
        <taxon>Bacteria</taxon>
        <taxon>Pseudomonadati</taxon>
        <taxon>Bacteroidota</taxon>
        <taxon>Chitinophagia</taxon>
        <taxon>Chitinophagales</taxon>
        <taxon>Chitinophagaceae</taxon>
        <taxon>Pseudobacter</taxon>
    </lineage>
</organism>
<dbReference type="Pfam" id="PF07715">
    <property type="entry name" value="Plug"/>
    <property type="match status" value="1"/>
</dbReference>
<evidence type="ECO:0000256" key="7">
    <source>
        <dbReference type="PROSITE-ProRule" id="PRU01360"/>
    </source>
</evidence>
<evidence type="ECO:0000256" key="6">
    <source>
        <dbReference type="ARBA" id="ARBA00023237"/>
    </source>
</evidence>
<dbReference type="Gene3D" id="2.170.130.10">
    <property type="entry name" value="TonB-dependent receptor, plug domain"/>
    <property type="match status" value="1"/>
</dbReference>
<proteinExistence type="inferred from homology"/>
<dbReference type="SUPFAM" id="SSF56935">
    <property type="entry name" value="Porins"/>
    <property type="match status" value="1"/>
</dbReference>
<keyword evidence="11" id="KW-1185">Reference proteome</keyword>
<evidence type="ECO:0000256" key="3">
    <source>
        <dbReference type="ARBA" id="ARBA00022452"/>
    </source>
</evidence>
<dbReference type="Gene3D" id="2.60.40.1120">
    <property type="entry name" value="Carboxypeptidase-like, regulatory domain"/>
    <property type="match status" value="1"/>
</dbReference>
<comment type="subcellular location">
    <subcellularLocation>
        <location evidence="1 7">Cell outer membrane</location>
        <topology evidence="1 7">Multi-pass membrane protein</topology>
    </subcellularLocation>
</comment>
<dbReference type="AlphaFoldDB" id="A0A4Q7MYJ8"/>
<gene>
    <name evidence="10" type="ORF">EV199_0144</name>
</gene>
<dbReference type="GO" id="GO:0009279">
    <property type="term" value="C:cell outer membrane"/>
    <property type="evidence" value="ECO:0007669"/>
    <property type="project" value="UniProtKB-SubCell"/>
</dbReference>
<dbReference type="NCBIfam" id="TIGR04057">
    <property type="entry name" value="SusC_RagA_signa"/>
    <property type="match status" value="1"/>
</dbReference>
<keyword evidence="5 7" id="KW-0472">Membrane</keyword>
<dbReference type="InterPro" id="IPR008969">
    <property type="entry name" value="CarboxyPept-like_regulatory"/>
</dbReference>
<dbReference type="InterPro" id="IPR039426">
    <property type="entry name" value="TonB-dep_rcpt-like"/>
</dbReference>
<dbReference type="SUPFAM" id="SSF49464">
    <property type="entry name" value="Carboxypeptidase regulatory domain-like"/>
    <property type="match status" value="1"/>
</dbReference>
<protein>
    <submittedName>
        <fullName evidence="10">TonB-linked SusC/RagA family outer membrane protein</fullName>
    </submittedName>
</protein>
<keyword evidence="6 7" id="KW-0998">Cell outer membrane</keyword>
<evidence type="ECO:0000256" key="1">
    <source>
        <dbReference type="ARBA" id="ARBA00004571"/>
    </source>
</evidence>
<evidence type="ECO:0000256" key="8">
    <source>
        <dbReference type="SAM" id="Phobius"/>
    </source>
</evidence>
<dbReference type="InterPro" id="IPR012910">
    <property type="entry name" value="Plug_dom"/>
</dbReference>